<reference evidence="3" key="1">
    <citation type="submission" date="2017-01" db="EMBL/GenBank/DDBJ databases">
        <authorList>
            <person name="Varghese N."/>
            <person name="Submissions S."/>
        </authorList>
    </citation>
    <scope>NUCLEOTIDE SEQUENCE [LARGE SCALE GENOMIC DNA]</scope>
    <source>
        <strain evidence="3">ATCC 51758</strain>
    </source>
</reference>
<evidence type="ECO:0000313" key="2">
    <source>
        <dbReference type="EMBL" id="SIP96664.1"/>
    </source>
</evidence>
<evidence type="ECO:0000256" key="1">
    <source>
        <dbReference type="SAM" id="SignalP"/>
    </source>
</evidence>
<evidence type="ECO:0000313" key="3">
    <source>
        <dbReference type="Proteomes" id="UP000186819"/>
    </source>
</evidence>
<accession>A0A1N6NX28</accession>
<dbReference type="EMBL" id="FTMD01000001">
    <property type="protein sequence ID" value="SIP96664.1"/>
    <property type="molecule type" value="Genomic_DNA"/>
</dbReference>
<feature type="chain" id="PRO_5013088393" description="DUF3304 domain-containing protein" evidence="1">
    <location>
        <begin position="21"/>
        <end position="160"/>
    </location>
</feature>
<feature type="signal peptide" evidence="1">
    <location>
        <begin position="1"/>
        <end position="20"/>
    </location>
</feature>
<dbReference type="Proteomes" id="UP000186819">
    <property type="component" value="Unassembled WGS sequence"/>
</dbReference>
<proteinExistence type="predicted"/>
<organism evidence="2 3">
    <name type="scientific">Aromatoleum tolulyticum</name>
    <dbReference type="NCBI Taxonomy" id="34027"/>
    <lineage>
        <taxon>Bacteria</taxon>
        <taxon>Pseudomonadati</taxon>
        <taxon>Pseudomonadota</taxon>
        <taxon>Betaproteobacteria</taxon>
        <taxon>Rhodocyclales</taxon>
        <taxon>Rhodocyclaceae</taxon>
        <taxon>Aromatoleum</taxon>
    </lineage>
</organism>
<name>A0A1N6NX28_9RHOO</name>
<keyword evidence="3" id="KW-1185">Reference proteome</keyword>
<dbReference type="OrthoDB" id="9008635at2"/>
<dbReference type="RefSeq" id="WP_076600489.1">
    <property type="nucleotide sequence ID" value="NZ_FTMD01000001.1"/>
</dbReference>
<sequence length="160" mass="17366">MKIWKPALGALAALSLSSCATPFDSGNEPGQMLVPVNHTHRYAPNIFVEDAWAGNVDAHGGGGGATCCIAGRKDWSKPALVQWRWGAEDDPATGKITVAGEDRSALVPFPRAPHRINKSIKDDWSREDFLADEIYLCVIFRTVDTVEFAFSSTRSGCTTK</sequence>
<protein>
    <recommendedName>
        <fullName evidence="4">DUF3304 domain-containing protein</fullName>
    </recommendedName>
</protein>
<dbReference type="InterPro" id="IPR021733">
    <property type="entry name" value="DUF3304"/>
</dbReference>
<keyword evidence="1" id="KW-0732">Signal</keyword>
<dbReference type="AlphaFoldDB" id="A0A1N6NX28"/>
<gene>
    <name evidence="2" type="ORF">SAMN05421829_101496</name>
</gene>
<evidence type="ECO:0008006" key="4">
    <source>
        <dbReference type="Google" id="ProtNLM"/>
    </source>
</evidence>
<dbReference type="PROSITE" id="PS51257">
    <property type="entry name" value="PROKAR_LIPOPROTEIN"/>
    <property type="match status" value="1"/>
</dbReference>
<dbReference type="Pfam" id="PF11745">
    <property type="entry name" value="DUF3304"/>
    <property type="match status" value="1"/>
</dbReference>